<dbReference type="OrthoDB" id="981508at2"/>
<dbReference type="InterPro" id="IPR027417">
    <property type="entry name" value="P-loop_NTPase"/>
</dbReference>
<keyword evidence="1" id="KW-0808">Transferase</keyword>
<dbReference type="Gene3D" id="3.40.50.300">
    <property type="entry name" value="P-loop containing nucleotide triphosphate hydrolases"/>
    <property type="match status" value="1"/>
</dbReference>
<name>A0A259TYZ7_9BACT</name>
<accession>A0A259TYZ7</accession>
<keyword evidence="2" id="KW-0325">Glycoprotein</keyword>
<dbReference type="PANTHER" id="PTHR10605">
    <property type="entry name" value="HEPARAN SULFATE SULFOTRANSFERASE"/>
    <property type="match status" value="1"/>
</dbReference>
<dbReference type="EMBL" id="MQWB01000001">
    <property type="protein sequence ID" value="OZC02906.1"/>
    <property type="molecule type" value="Genomic_DNA"/>
</dbReference>
<dbReference type="InterPro" id="IPR037359">
    <property type="entry name" value="NST/OST"/>
</dbReference>
<evidence type="ECO:0000313" key="4">
    <source>
        <dbReference type="EMBL" id="OZC02906.1"/>
    </source>
</evidence>
<dbReference type="Proteomes" id="UP000216446">
    <property type="component" value="Unassembled WGS sequence"/>
</dbReference>
<evidence type="ECO:0000256" key="1">
    <source>
        <dbReference type="ARBA" id="ARBA00022679"/>
    </source>
</evidence>
<dbReference type="Pfam" id="PF00685">
    <property type="entry name" value="Sulfotransfer_1"/>
    <property type="match status" value="1"/>
</dbReference>
<proteinExistence type="predicted"/>
<dbReference type="GO" id="GO:0008146">
    <property type="term" value="F:sulfotransferase activity"/>
    <property type="evidence" value="ECO:0007669"/>
    <property type="project" value="InterPro"/>
</dbReference>
<protein>
    <recommendedName>
        <fullName evidence="3">Sulfotransferase domain-containing protein</fullName>
    </recommendedName>
</protein>
<dbReference type="PANTHER" id="PTHR10605:SF56">
    <property type="entry name" value="BIFUNCTIONAL HEPARAN SULFATE N-DEACETYLASE_N-SULFOTRANSFERASE"/>
    <property type="match status" value="1"/>
</dbReference>
<dbReference type="InParanoid" id="A0A259TYZ7"/>
<feature type="domain" description="Sulfotransferase" evidence="3">
    <location>
        <begin position="4"/>
        <end position="189"/>
    </location>
</feature>
<reference evidence="4 5" key="1">
    <citation type="submission" date="2016-11" db="EMBL/GenBank/DDBJ databases">
        <title>Study of marine rhodopsin-containing bacteria.</title>
        <authorList>
            <person name="Yoshizawa S."/>
            <person name="Kumagai Y."/>
            <person name="Kogure K."/>
        </authorList>
    </citation>
    <scope>NUCLEOTIDE SEQUENCE [LARGE SCALE GENOMIC DNA]</scope>
    <source>
        <strain evidence="4 5">SG-29</strain>
    </source>
</reference>
<gene>
    <name evidence="4" type="ORF">BSZ36_07925</name>
</gene>
<organism evidence="4 5">
    <name type="scientific">Rubricoccus marinus</name>
    <dbReference type="NCBI Taxonomy" id="716817"/>
    <lineage>
        <taxon>Bacteria</taxon>
        <taxon>Pseudomonadati</taxon>
        <taxon>Rhodothermota</taxon>
        <taxon>Rhodothermia</taxon>
        <taxon>Rhodothermales</taxon>
        <taxon>Rubricoccaceae</taxon>
        <taxon>Rubricoccus</taxon>
    </lineage>
</organism>
<comment type="caution">
    <text evidence="4">The sequence shown here is derived from an EMBL/GenBank/DDBJ whole genome shotgun (WGS) entry which is preliminary data.</text>
</comment>
<dbReference type="SUPFAM" id="SSF52540">
    <property type="entry name" value="P-loop containing nucleoside triphosphate hydrolases"/>
    <property type="match status" value="1"/>
</dbReference>
<dbReference type="RefSeq" id="WP_094547633.1">
    <property type="nucleotide sequence ID" value="NZ_MQWB01000001.1"/>
</dbReference>
<sequence length="268" mass="31142">MLPSFLIIGAMKSGTTSLYEYLASHPDTVTPSTKKEPQYFRSDADFSKGLDWYGSLFKGKGSKAFEASTIYTRRHLWSNVPARIKSAIPNVRMIYLMRDPVDRAYSHYVHLYAKRLENAPFSEAIRKHSDYVDTGRYFYQLQAYHEHFPPGQIHLLTLEDLKRDPRAALSEISTFLGIADTFDDSVLARRFNPAADRRTTEREIRLRDAAPHPLLASLVVRAMRPRRPVFERPTMTPEDEAYLMDRLRPDVQQLREHTGRSFAEWRPY</sequence>
<evidence type="ECO:0000259" key="3">
    <source>
        <dbReference type="Pfam" id="PF00685"/>
    </source>
</evidence>
<dbReference type="InterPro" id="IPR000863">
    <property type="entry name" value="Sulfotransferase_dom"/>
</dbReference>
<evidence type="ECO:0000313" key="5">
    <source>
        <dbReference type="Proteomes" id="UP000216446"/>
    </source>
</evidence>
<keyword evidence="5" id="KW-1185">Reference proteome</keyword>
<dbReference type="AlphaFoldDB" id="A0A259TYZ7"/>
<evidence type="ECO:0000256" key="2">
    <source>
        <dbReference type="ARBA" id="ARBA00023180"/>
    </source>
</evidence>